<evidence type="ECO:0000256" key="5">
    <source>
        <dbReference type="ARBA" id="ARBA00022989"/>
    </source>
</evidence>
<dbReference type="GO" id="GO:0022857">
    <property type="term" value="F:transmembrane transporter activity"/>
    <property type="evidence" value="ECO:0007669"/>
    <property type="project" value="InterPro"/>
</dbReference>
<feature type="transmembrane region" description="Helical" evidence="8">
    <location>
        <begin position="365"/>
        <end position="383"/>
    </location>
</feature>
<protein>
    <submittedName>
        <fullName evidence="10">MFS transporter</fullName>
    </submittedName>
</protein>
<keyword evidence="6 8" id="KW-0472">Membrane</keyword>
<feature type="transmembrane region" description="Helical" evidence="8">
    <location>
        <begin position="127"/>
        <end position="144"/>
    </location>
</feature>
<feature type="transmembrane region" description="Helical" evidence="8">
    <location>
        <begin position="306"/>
        <end position="325"/>
    </location>
</feature>
<feature type="transmembrane region" description="Helical" evidence="8">
    <location>
        <begin position="101"/>
        <end position="121"/>
    </location>
</feature>
<dbReference type="AlphaFoldDB" id="A0AB39TST3"/>
<dbReference type="InterPro" id="IPR036259">
    <property type="entry name" value="MFS_trans_sf"/>
</dbReference>
<reference evidence="10" key="1">
    <citation type="submission" date="2024-07" db="EMBL/GenBank/DDBJ databases">
        <authorList>
            <person name="Yu S.T."/>
        </authorList>
    </citation>
    <scope>NUCLEOTIDE SEQUENCE</scope>
    <source>
        <strain evidence="10">Y1</strain>
    </source>
</reference>
<evidence type="ECO:0000256" key="4">
    <source>
        <dbReference type="ARBA" id="ARBA00022692"/>
    </source>
</evidence>
<organism evidence="10">
    <name type="scientific">Streptomyces sp. Y1</name>
    <dbReference type="NCBI Taxonomy" id="3238634"/>
    <lineage>
        <taxon>Bacteria</taxon>
        <taxon>Bacillati</taxon>
        <taxon>Actinomycetota</taxon>
        <taxon>Actinomycetes</taxon>
        <taxon>Kitasatosporales</taxon>
        <taxon>Streptomycetaceae</taxon>
        <taxon>Streptomyces</taxon>
    </lineage>
</organism>
<evidence type="ECO:0000256" key="1">
    <source>
        <dbReference type="ARBA" id="ARBA00004651"/>
    </source>
</evidence>
<gene>
    <name evidence="10" type="ORF">AB2U05_29410</name>
</gene>
<dbReference type="InterPro" id="IPR005829">
    <property type="entry name" value="Sugar_transporter_CS"/>
</dbReference>
<feature type="compositionally biased region" description="Pro residues" evidence="7">
    <location>
        <begin position="17"/>
        <end position="35"/>
    </location>
</feature>
<evidence type="ECO:0000256" key="6">
    <source>
        <dbReference type="ARBA" id="ARBA00023136"/>
    </source>
</evidence>
<evidence type="ECO:0000259" key="9">
    <source>
        <dbReference type="PROSITE" id="PS50850"/>
    </source>
</evidence>
<feature type="transmembrane region" description="Helical" evidence="8">
    <location>
        <begin position="43"/>
        <end position="65"/>
    </location>
</feature>
<feature type="region of interest" description="Disordered" evidence="7">
    <location>
        <begin position="1"/>
        <end position="36"/>
    </location>
</feature>
<keyword evidence="5 8" id="KW-1133">Transmembrane helix</keyword>
<dbReference type="PANTHER" id="PTHR23517">
    <property type="entry name" value="RESISTANCE PROTEIN MDTM, PUTATIVE-RELATED-RELATED"/>
    <property type="match status" value="1"/>
</dbReference>
<feature type="domain" description="Major facilitator superfamily (MFS) profile" evidence="9">
    <location>
        <begin position="40"/>
        <end position="419"/>
    </location>
</feature>
<dbReference type="PROSITE" id="PS00216">
    <property type="entry name" value="SUGAR_TRANSPORT_1"/>
    <property type="match status" value="1"/>
</dbReference>
<dbReference type="InterPro" id="IPR011701">
    <property type="entry name" value="MFS"/>
</dbReference>
<evidence type="ECO:0000256" key="8">
    <source>
        <dbReference type="SAM" id="Phobius"/>
    </source>
</evidence>
<feature type="compositionally biased region" description="Basic and acidic residues" evidence="7">
    <location>
        <begin position="1"/>
        <end position="13"/>
    </location>
</feature>
<proteinExistence type="predicted"/>
<dbReference type="PANTHER" id="PTHR23517:SF2">
    <property type="entry name" value="MULTIDRUG RESISTANCE PROTEIN MDTH"/>
    <property type="match status" value="1"/>
</dbReference>
<dbReference type="Pfam" id="PF07690">
    <property type="entry name" value="MFS_1"/>
    <property type="match status" value="1"/>
</dbReference>
<evidence type="ECO:0000256" key="2">
    <source>
        <dbReference type="ARBA" id="ARBA00022448"/>
    </source>
</evidence>
<dbReference type="SUPFAM" id="SSF103473">
    <property type="entry name" value="MFS general substrate transporter"/>
    <property type="match status" value="1"/>
</dbReference>
<keyword evidence="3" id="KW-1003">Cell membrane</keyword>
<dbReference type="PROSITE" id="PS50850">
    <property type="entry name" value="MFS"/>
    <property type="match status" value="1"/>
</dbReference>
<evidence type="ECO:0000313" key="10">
    <source>
        <dbReference type="EMBL" id="XDQ82306.1"/>
    </source>
</evidence>
<comment type="subcellular location">
    <subcellularLocation>
        <location evidence="1">Cell membrane</location>
        <topology evidence="1">Multi-pass membrane protein</topology>
    </subcellularLocation>
</comment>
<dbReference type="InterPro" id="IPR050171">
    <property type="entry name" value="MFS_Transporters"/>
</dbReference>
<keyword evidence="4 8" id="KW-0812">Transmembrane</keyword>
<keyword evidence="2" id="KW-0813">Transport</keyword>
<name>A0AB39TST3_9ACTN</name>
<dbReference type="GO" id="GO:0005886">
    <property type="term" value="C:plasma membrane"/>
    <property type="evidence" value="ECO:0007669"/>
    <property type="project" value="UniProtKB-SubCell"/>
</dbReference>
<evidence type="ECO:0000256" key="3">
    <source>
        <dbReference type="ARBA" id="ARBA00022475"/>
    </source>
</evidence>
<dbReference type="InterPro" id="IPR020846">
    <property type="entry name" value="MFS_dom"/>
</dbReference>
<feature type="transmembrane region" description="Helical" evidence="8">
    <location>
        <begin position="193"/>
        <end position="213"/>
    </location>
</feature>
<feature type="transmembrane region" description="Helical" evidence="8">
    <location>
        <begin position="331"/>
        <end position="353"/>
    </location>
</feature>
<feature type="transmembrane region" description="Helical" evidence="8">
    <location>
        <begin position="165"/>
        <end position="187"/>
    </location>
</feature>
<feature type="transmembrane region" description="Helical" evidence="8">
    <location>
        <begin position="71"/>
        <end position="89"/>
    </location>
</feature>
<dbReference type="RefSeq" id="WP_369184718.1">
    <property type="nucleotide sequence ID" value="NZ_CP163445.1"/>
</dbReference>
<dbReference type="Gene3D" id="1.20.1250.20">
    <property type="entry name" value="MFS general substrate transporter like domains"/>
    <property type="match status" value="1"/>
</dbReference>
<accession>A0AB39TST3</accession>
<sequence length="434" mass="44540">MSRPEPPPRRETLPRPAALPGPDPLPRPEPSPRSEPLPRSVRLLLLARFVNRLGAFSLPFLTALISTGRGASLTVAGLVSAAFGLATIPSRLAGGRLADRVGRRTTILLGLCGCAAAQLAIAASTSLAWTIAAAVLLGLAFELYEPPSQAIIGESVPARHRVRAFSLFSAVLAAGGIGAGLLAALLAGRSLRWLFVADAVTCLACALLIRLALPRDRPAPPAAASSERGDAAVRPLHDRALLVALATGTAYALINQQTVLTLPLALVHQGRPAADAGLLFTAAAATNVLAQPLVRLPWTTRLATPVALALAHLLLAVGLTGYALARTLPALLASAAVWSLGDLLVMGRVYALVTDLAPPGGTGRYLAVFGLSWGFAATLAPVLGTQLLGHAGTTALWSAMAALCLLLGALHLGVTPGRAVRRGVNSPTLSPGSH</sequence>
<feature type="transmembrane region" description="Helical" evidence="8">
    <location>
        <begin position="395"/>
        <end position="414"/>
    </location>
</feature>
<dbReference type="EMBL" id="CP163445">
    <property type="protein sequence ID" value="XDQ82306.1"/>
    <property type="molecule type" value="Genomic_DNA"/>
</dbReference>
<evidence type="ECO:0000256" key="7">
    <source>
        <dbReference type="SAM" id="MobiDB-lite"/>
    </source>
</evidence>